<proteinExistence type="inferred from homology"/>
<comment type="similarity">
    <text evidence="1">Belongs to the glycosyl hydrolase 16 family.</text>
</comment>
<evidence type="ECO:0000256" key="1">
    <source>
        <dbReference type="ARBA" id="ARBA00006865"/>
    </source>
</evidence>
<gene>
    <name evidence="3" type="ORF">GCM10011611_25530</name>
</gene>
<accession>A0A8J2YTE1</accession>
<dbReference type="EMBL" id="BMJQ01000006">
    <property type="protein sequence ID" value="GGF18547.1"/>
    <property type="molecule type" value="Genomic_DNA"/>
</dbReference>
<dbReference type="Gene3D" id="2.60.120.200">
    <property type="match status" value="1"/>
</dbReference>
<dbReference type="Pfam" id="PF00722">
    <property type="entry name" value="Glyco_hydro_16"/>
    <property type="match status" value="1"/>
</dbReference>
<keyword evidence="4" id="KW-1185">Reference proteome</keyword>
<dbReference type="InterPro" id="IPR013320">
    <property type="entry name" value="ConA-like_dom_sf"/>
</dbReference>
<name>A0A8J2YTE1_9PROT</name>
<dbReference type="Proteomes" id="UP000646365">
    <property type="component" value="Unassembled WGS sequence"/>
</dbReference>
<reference evidence="3" key="2">
    <citation type="submission" date="2020-09" db="EMBL/GenBank/DDBJ databases">
        <authorList>
            <person name="Sun Q."/>
            <person name="Zhou Y."/>
        </authorList>
    </citation>
    <scope>NUCLEOTIDE SEQUENCE</scope>
    <source>
        <strain evidence="3">CGMCC 1.15725</strain>
    </source>
</reference>
<comment type="caution">
    <text evidence="3">The sequence shown here is derived from an EMBL/GenBank/DDBJ whole genome shotgun (WGS) entry which is preliminary data.</text>
</comment>
<sequence>MGLGPISRCFVLVVTCFTVVCAPVGRPAAAELQKLTWGNPDQPWGTRRPVTAADRAAIARYRAGHGKPAFATDFTDPAALRADWLMQSDDYLKSCRRPENVVATPGGLQLQTLAATGCRAQWSTGYAISRQHYGYGFYEATIKAGDIDGLNNAFWLVTEDHFEIDVSELHFPNIDRLTLHDNNKIDGKWPPAVGFDGRFTDNFSERFHDIGVLWTATDIVFEVDGEPVAAIRTSGAIKAAADIRFSTALMDYAGKIPADPVGHHMSVKSLRVYPIS</sequence>
<feature type="domain" description="GH16" evidence="2">
    <location>
        <begin position="35"/>
        <end position="276"/>
    </location>
</feature>
<dbReference type="SUPFAM" id="SSF49899">
    <property type="entry name" value="Concanavalin A-like lectins/glucanases"/>
    <property type="match status" value="1"/>
</dbReference>
<organism evidence="3 4">
    <name type="scientific">Aliidongia dinghuensis</name>
    <dbReference type="NCBI Taxonomy" id="1867774"/>
    <lineage>
        <taxon>Bacteria</taxon>
        <taxon>Pseudomonadati</taxon>
        <taxon>Pseudomonadota</taxon>
        <taxon>Alphaproteobacteria</taxon>
        <taxon>Rhodospirillales</taxon>
        <taxon>Dongiaceae</taxon>
        <taxon>Aliidongia</taxon>
    </lineage>
</organism>
<dbReference type="GO" id="GO:0004553">
    <property type="term" value="F:hydrolase activity, hydrolyzing O-glycosyl compounds"/>
    <property type="evidence" value="ECO:0007669"/>
    <property type="project" value="InterPro"/>
</dbReference>
<dbReference type="GO" id="GO:0005975">
    <property type="term" value="P:carbohydrate metabolic process"/>
    <property type="evidence" value="ECO:0007669"/>
    <property type="project" value="InterPro"/>
</dbReference>
<dbReference type="PROSITE" id="PS51762">
    <property type="entry name" value="GH16_2"/>
    <property type="match status" value="1"/>
</dbReference>
<reference evidence="3" key="1">
    <citation type="journal article" date="2014" name="Int. J. Syst. Evol. Microbiol.">
        <title>Complete genome sequence of Corynebacterium casei LMG S-19264T (=DSM 44701T), isolated from a smear-ripened cheese.</title>
        <authorList>
            <consortium name="US DOE Joint Genome Institute (JGI-PGF)"/>
            <person name="Walter F."/>
            <person name="Albersmeier A."/>
            <person name="Kalinowski J."/>
            <person name="Ruckert C."/>
        </authorList>
    </citation>
    <scope>NUCLEOTIDE SEQUENCE</scope>
    <source>
        <strain evidence="3">CGMCC 1.15725</strain>
    </source>
</reference>
<protein>
    <recommendedName>
        <fullName evidence="2">GH16 domain-containing protein</fullName>
    </recommendedName>
</protein>
<dbReference type="AlphaFoldDB" id="A0A8J2YTE1"/>
<evidence type="ECO:0000259" key="2">
    <source>
        <dbReference type="PROSITE" id="PS51762"/>
    </source>
</evidence>
<dbReference type="InterPro" id="IPR000757">
    <property type="entry name" value="Beta-glucanase-like"/>
</dbReference>
<evidence type="ECO:0000313" key="4">
    <source>
        <dbReference type="Proteomes" id="UP000646365"/>
    </source>
</evidence>
<dbReference type="CDD" id="cd00413">
    <property type="entry name" value="Glyco_hydrolase_16"/>
    <property type="match status" value="1"/>
</dbReference>
<dbReference type="RefSeq" id="WP_189046246.1">
    <property type="nucleotide sequence ID" value="NZ_BMJQ01000006.1"/>
</dbReference>
<evidence type="ECO:0000313" key="3">
    <source>
        <dbReference type="EMBL" id="GGF18547.1"/>
    </source>
</evidence>